<evidence type="ECO:0000313" key="2">
    <source>
        <dbReference type="EMBL" id="CAF4972763.1"/>
    </source>
</evidence>
<comment type="caution">
    <text evidence="2">The sequence shown here is derived from an EMBL/GenBank/DDBJ whole genome shotgun (WGS) entry which is preliminary data.</text>
</comment>
<accession>A0A821YZL9</accession>
<dbReference type="AlphaFoldDB" id="A0A821YZL9"/>
<gene>
    <name evidence="2" type="ORF">QYT958_LOCUS35373</name>
    <name evidence="1" type="ORF">TSG867_LOCUS32926</name>
</gene>
<name>A0A821YZL9_9BILA</name>
<protein>
    <submittedName>
        <fullName evidence="2">Uncharacterized protein</fullName>
    </submittedName>
</protein>
<sequence>MLNDFNSTNANKKSYINPEIQANERCRSKSRIVQNFIIIWLDPDIDEVNVKFPDSIARLRSIVSWIKVFTLPDDCVDYLTDVTDENVFLFVENSFGKQLVPLIHELPHCILFSCFVMTMTNSRHGLKSGQKSMEFSLKLNKSVAY</sequence>
<reference evidence="2" key="1">
    <citation type="submission" date="2021-02" db="EMBL/GenBank/DDBJ databases">
        <authorList>
            <person name="Nowell W R."/>
        </authorList>
    </citation>
    <scope>NUCLEOTIDE SEQUENCE</scope>
</reference>
<dbReference type="EMBL" id="CAJOBR010026749">
    <property type="protein sequence ID" value="CAF4972763.1"/>
    <property type="molecule type" value="Genomic_DNA"/>
</dbReference>
<dbReference type="EMBL" id="CAJOBQ010008518">
    <property type="protein sequence ID" value="CAF4692275.1"/>
    <property type="molecule type" value="Genomic_DNA"/>
</dbReference>
<proteinExistence type="predicted"/>
<evidence type="ECO:0000313" key="1">
    <source>
        <dbReference type="EMBL" id="CAF4692275.1"/>
    </source>
</evidence>
<dbReference type="Proteomes" id="UP000663862">
    <property type="component" value="Unassembled WGS sequence"/>
</dbReference>
<evidence type="ECO:0000313" key="3">
    <source>
        <dbReference type="Proteomes" id="UP000663848"/>
    </source>
</evidence>
<organism evidence="2 3">
    <name type="scientific">Rotaria socialis</name>
    <dbReference type="NCBI Taxonomy" id="392032"/>
    <lineage>
        <taxon>Eukaryota</taxon>
        <taxon>Metazoa</taxon>
        <taxon>Spiralia</taxon>
        <taxon>Gnathifera</taxon>
        <taxon>Rotifera</taxon>
        <taxon>Eurotatoria</taxon>
        <taxon>Bdelloidea</taxon>
        <taxon>Philodinida</taxon>
        <taxon>Philodinidae</taxon>
        <taxon>Rotaria</taxon>
    </lineage>
</organism>
<dbReference type="Proteomes" id="UP000663848">
    <property type="component" value="Unassembled WGS sequence"/>
</dbReference>